<accession>A0ABS4J0C2</accession>
<evidence type="ECO:0000313" key="1">
    <source>
        <dbReference type="EMBL" id="MBP1992561.1"/>
    </source>
</evidence>
<sequence>MNQIMLEMAIGRQLTELELKVMNWVNGWELETSGALMGLIMDAQEAGFQKALNNR</sequence>
<proteinExistence type="predicted"/>
<dbReference type="Proteomes" id="UP001519287">
    <property type="component" value="Unassembled WGS sequence"/>
</dbReference>
<dbReference type="EMBL" id="JAGGLB010000014">
    <property type="protein sequence ID" value="MBP1992561.1"/>
    <property type="molecule type" value="Genomic_DNA"/>
</dbReference>
<evidence type="ECO:0000313" key="2">
    <source>
        <dbReference type="Proteomes" id="UP001519287"/>
    </source>
</evidence>
<gene>
    <name evidence="1" type="ORF">J2Z66_004170</name>
</gene>
<protein>
    <recommendedName>
        <fullName evidence="3">Phage protein</fullName>
    </recommendedName>
</protein>
<comment type="caution">
    <text evidence="1">The sequence shown here is derived from an EMBL/GenBank/DDBJ whole genome shotgun (WGS) entry which is preliminary data.</text>
</comment>
<evidence type="ECO:0008006" key="3">
    <source>
        <dbReference type="Google" id="ProtNLM"/>
    </source>
</evidence>
<dbReference type="RefSeq" id="WP_209973682.1">
    <property type="nucleotide sequence ID" value="NZ_JAGGLB010000014.1"/>
</dbReference>
<keyword evidence="2" id="KW-1185">Reference proteome</keyword>
<reference evidence="1 2" key="1">
    <citation type="submission" date="2021-03" db="EMBL/GenBank/DDBJ databases">
        <title>Genomic Encyclopedia of Type Strains, Phase IV (KMG-IV): sequencing the most valuable type-strain genomes for metagenomic binning, comparative biology and taxonomic classification.</title>
        <authorList>
            <person name="Goeker M."/>
        </authorList>
    </citation>
    <scope>NUCLEOTIDE SEQUENCE [LARGE SCALE GENOMIC DNA]</scope>
    <source>
        <strain evidence="1 2">DSM 26048</strain>
    </source>
</reference>
<organism evidence="1 2">
    <name type="scientific">Paenibacillus eucommiae</name>
    <dbReference type="NCBI Taxonomy" id="1355755"/>
    <lineage>
        <taxon>Bacteria</taxon>
        <taxon>Bacillati</taxon>
        <taxon>Bacillota</taxon>
        <taxon>Bacilli</taxon>
        <taxon>Bacillales</taxon>
        <taxon>Paenibacillaceae</taxon>
        <taxon>Paenibacillus</taxon>
    </lineage>
</organism>
<name>A0ABS4J0C2_9BACL</name>